<dbReference type="Pfam" id="PF00069">
    <property type="entry name" value="Pkinase"/>
    <property type="match status" value="1"/>
</dbReference>
<sequence>MEYCPGGDLYKEMNAALKARTKIPEARVMRWFAQIALGLNEIHNRSFMHRDIKPSNILLDAGGNAKLGDFGLTNNVGGASIDESYRGTICGTPGFLSPELERSDKYNVKSDVWALGCTLYEILALRSVFQDTVEGVFPAPIPDSYSQEVRDLLKFLLTEDMHRRPHIEDVLKVKIVHQYVRELLGSPPSQVEEALPVQCTDNAFDVGALIRKVKQGNINSAINDLRANPVITSIFALLVFMMLKILRIL</sequence>
<dbReference type="InterPro" id="IPR051131">
    <property type="entry name" value="NEK_Ser/Thr_kinase_NIMA"/>
</dbReference>
<dbReference type="SUPFAM" id="SSF56112">
    <property type="entry name" value="Protein kinase-like (PK-like)"/>
    <property type="match status" value="1"/>
</dbReference>
<protein>
    <recommendedName>
        <fullName evidence="1">non-specific serine/threonine protein kinase</fullName>
        <ecNumber evidence="1">2.7.11.1</ecNumber>
    </recommendedName>
</protein>
<organism evidence="10">
    <name type="scientific">Spongospora subterranea</name>
    <dbReference type="NCBI Taxonomy" id="70186"/>
    <lineage>
        <taxon>Eukaryota</taxon>
        <taxon>Sar</taxon>
        <taxon>Rhizaria</taxon>
        <taxon>Endomyxa</taxon>
        <taxon>Phytomyxea</taxon>
        <taxon>Plasmodiophorida</taxon>
        <taxon>Plasmodiophoridae</taxon>
        <taxon>Spongospora</taxon>
    </lineage>
</organism>
<dbReference type="InterPro" id="IPR011009">
    <property type="entry name" value="Kinase-like_dom_sf"/>
</dbReference>
<evidence type="ECO:0000259" key="9">
    <source>
        <dbReference type="PROSITE" id="PS50011"/>
    </source>
</evidence>
<dbReference type="PANTHER" id="PTHR44899:SF10">
    <property type="entry name" value="NIMA-RELATED KINASE 2"/>
    <property type="match status" value="1"/>
</dbReference>
<comment type="catalytic activity">
    <reaction evidence="7">
        <text>L-threonyl-[protein] + ATP = O-phospho-L-threonyl-[protein] + ADP + H(+)</text>
        <dbReference type="Rhea" id="RHEA:46608"/>
        <dbReference type="Rhea" id="RHEA-COMP:11060"/>
        <dbReference type="Rhea" id="RHEA-COMP:11605"/>
        <dbReference type="ChEBI" id="CHEBI:15378"/>
        <dbReference type="ChEBI" id="CHEBI:30013"/>
        <dbReference type="ChEBI" id="CHEBI:30616"/>
        <dbReference type="ChEBI" id="CHEBI:61977"/>
        <dbReference type="ChEBI" id="CHEBI:456216"/>
        <dbReference type="EC" id="2.7.11.1"/>
    </reaction>
</comment>
<dbReference type="EC" id="2.7.11.1" evidence="1"/>
<evidence type="ECO:0000256" key="6">
    <source>
        <dbReference type="ARBA" id="ARBA00022840"/>
    </source>
</evidence>
<keyword evidence="3" id="KW-0808">Transferase</keyword>
<reference evidence="10" key="1">
    <citation type="submission" date="2015-04" db="EMBL/GenBank/DDBJ databases">
        <title>The genome sequence of the plant pathogenic Rhizarian Plasmodiophora brassicae reveals insights in its biotrophic life cycle and the origin of chitin synthesis.</title>
        <authorList>
            <person name="Schwelm A."/>
            <person name="Fogelqvist J."/>
            <person name="Knaust A."/>
            <person name="Julke S."/>
            <person name="Lilja T."/>
            <person name="Dhandapani V."/>
            <person name="Bonilla-Rosso G."/>
            <person name="Karlsson M."/>
            <person name="Shevchenko A."/>
            <person name="Choi S.R."/>
            <person name="Kim H.G."/>
            <person name="Park J.Y."/>
            <person name="Lim Y.P."/>
            <person name="Ludwig-Muller J."/>
            <person name="Dixelius C."/>
        </authorList>
    </citation>
    <scope>NUCLEOTIDE SEQUENCE</scope>
    <source>
        <tissue evidence="10">Potato root galls</tissue>
    </source>
</reference>
<evidence type="ECO:0000256" key="4">
    <source>
        <dbReference type="ARBA" id="ARBA00022741"/>
    </source>
</evidence>
<evidence type="ECO:0000313" key="10">
    <source>
        <dbReference type="EMBL" id="CRZ11203.1"/>
    </source>
</evidence>
<feature type="domain" description="Protein kinase" evidence="9">
    <location>
        <begin position="1"/>
        <end position="180"/>
    </location>
</feature>
<dbReference type="InterPro" id="IPR000719">
    <property type="entry name" value="Prot_kinase_dom"/>
</dbReference>
<evidence type="ECO:0000256" key="2">
    <source>
        <dbReference type="ARBA" id="ARBA00022527"/>
    </source>
</evidence>
<keyword evidence="2" id="KW-0723">Serine/threonine-protein kinase</keyword>
<dbReference type="PROSITE" id="PS00108">
    <property type="entry name" value="PROTEIN_KINASE_ST"/>
    <property type="match status" value="1"/>
</dbReference>
<evidence type="ECO:0000256" key="8">
    <source>
        <dbReference type="ARBA" id="ARBA00048679"/>
    </source>
</evidence>
<keyword evidence="5" id="KW-0418">Kinase</keyword>
<proteinExistence type="predicted"/>
<evidence type="ECO:0000256" key="5">
    <source>
        <dbReference type="ARBA" id="ARBA00022777"/>
    </source>
</evidence>
<dbReference type="PANTHER" id="PTHR44899">
    <property type="entry name" value="CAMK FAMILY PROTEIN KINASE"/>
    <property type="match status" value="1"/>
</dbReference>
<comment type="catalytic activity">
    <reaction evidence="8">
        <text>L-seryl-[protein] + ATP = O-phospho-L-seryl-[protein] + ADP + H(+)</text>
        <dbReference type="Rhea" id="RHEA:17989"/>
        <dbReference type="Rhea" id="RHEA-COMP:9863"/>
        <dbReference type="Rhea" id="RHEA-COMP:11604"/>
        <dbReference type="ChEBI" id="CHEBI:15378"/>
        <dbReference type="ChEBI" id="CHEBI:29999"/>
        <dbReference type="ChEBI" id="CHEBI:30616"/>
        <dbReference type="ChEBI" id="CHEBI:83421"/>
        <dbReference type="ChEBI" id="CHEBI:456216"/>
        <dbReference type="EC" id="2.7.11.1"/>
    </reaction>
</comment>
<keyword evidence="4" id="KW-0547">Nucleotide-binding</keyword>
<dbReference type="AlphaFoldDB" id="A0A0H5RAX7"/>
<dbReference type="PROSITE" id="PS50011">
    <property type="entry name" value="PROTEIN_KINASE_DOM"/>
    <property type="match status" value="1"/>
</dbReference>
<accession>A0A0H5RAX7</accession>
<dbReference type="SMART" id="SM00220">
    <property type="entry name" value="S_TKc"/>
    <property type="match status" value="1"/>
</dbReference>
<dbReference type="GO" id="GO:0004674">
    <property type="term" value="F:protein serine/threonine kinase activity"/>
    <property type="evidence" value="ECO:0007669"/>
    <property type="project" value="UniProtKB-KW"/>
</dbReference>
<dbReference type="Gene3D" id="1.10.510.10">
    <property type="entry name" value="Transferase(Phosphotransferase) domain 1"/>
    <property type="match status" value="1"/>
</dbReference>
<keyword evidence="6" id="KW-0067">ATP-binding</keyword>
<dbReference type="InterPro" id="IPR008271">
    <property type="entry name" value="Ser/Thr_kinase_AS"/>
</dbReference>
<evidence type="ECO:0000256" key="1">
    <source>
        <dbReference type="ARBA" id="ARBA00012513"/>
    </source>
</evidence>
<name>A0A0H5RAX7_9EUKA</name>
<dbReference type="EMBL" id="HACM01010761">
    <property type="protein sequence ID" value="CRZ11203.1"/>
    <property type="molecule type" value="Transcribed_RNA"/>
</dbReference>
<evidence type="ECO:0000256" key="3">
    <source>
        <dbReference type="ARBA" id="ARBA00022679"/>
    </source>
</evidence>
<evidence type="ECO:0000256" key="7">
    <source>
        <dbReference type="ARBA" id="ARBA00047899"/>
    </source>
</evidence>
<dbReference type="GO" id="GO:0005524">
    <property type="term" value="F:ATP binding"/>
    <property type="evidence" value="ECO:0007669"/>
    <property type="project" value="UniProtKB-KW"/>
</dbReference>